<organism evidence="2 3">
    <name type="scientific">Araneus ventricosus</name>
    <name type="common">Orbweaver spider</name>
    <name type="synonym">Epeira ventricosa</name>
    <dbReference type="NCBI Taxonomy" id="182803"/>
    <lineage>
        <taxon>Eukaryota</taxon>
        <taxon>Metazoa</taxon>
        <taxon>Ecdysozoa</taxon>
        <taxon>Arthropoda</taxon>
        <taxon>Chelicerata</taxon>
        <taxon>Arachnida</taxon>
        <taxon>Araneae</taxon>
        <taxon>Araneomorphae</taxon>
        <taxon>Entelegynae</taxon>
        <taxon>Araneoidea</taxon>
        <taxon>Araneidae</taxon>
        <taxon>Araneus</taxon>
    </lineage>
</organism>
<protein>
    <submittedName>
        <fullName evidence="2">Uncharacterized protein</fullName>
    </submittedName>
</protein>
<proteinExistence type="predicted"/>
<feature type="region of interest" description="Disordered" evidence="1">
    <location>
        <begin position="50"/>
        <end position="73"/>
    </location>
</feature>
<dbReference type="EMBL" id="BGPR01002488">
    <property type="protein sequence ID" value="GBM74308.1"/>
    <property type="molecule type" value="Genomic_DNA"/>
</dbReference>
<dbReference type="Proteomes" id="UP000499080">
    <property type="component" value="Unassembled WGS sequence"/>
</dbReference>
<dbReference type="AlphaFoldDB" id="A0A4Y2I9D6"/>
<evidence type="ECO:0000313" key="3">
    <source>
        <dbReference type="Proteomes" id="UP000499080"/>
    </source>
</evidence>
<name>A0A4Y2I9D6_ARAVE</name>
<comment type="caution">
    <text evidence="2">The sequence shown here is derived from an EMBL/GenBank/DDBJ whole genome shotgun (WGS) entry which is preliminary data.</text>
</comment>
<evidence type="ECO:0000313" key="2">
    <source>
        <dbReference type="EMBL" id="GBM74308.1"/>
    </source>
</evidence>
<feature type="compositionally biased region" description="Polar residues" evidence="1">
    <location>
        <begin position="50"/>
        <end position="62"/>
    </location>
</feature>
<gene>
    <name evidence="2" type="ORF">AVEN_207231_1</name>
</gene>
<sequence length="140" mass="15497">MLYKTVIERMLAYGAAVWCLDPPVRIKRKLNHPKTITACSYRSIQNNSNLDTPGHTWNSTSLPPAPAGGQSHSHSKTTVAEVVVVVYVAHIRRRCCMNKTIYLTQATILKTVCHDASGCQGKPMDSKTWVKRTSITEGTV</sequence>
<keyword evidence="3" id="KW-1185">Reference proteome</keyword>
<evidence type="ECO:0000256" key="1">
    <source>
        <dbReference type="SAM" id="MobiDB-lite"/>
    </source>
</evidence>
<accession>A0A4Y2I9D6</accession>
<reference evidence="2 3" key="1">
    <citation type="journal article" date="2019" name="Sci. Rep.">
        <title>Orb-weaving spider Araneus ventricosus genome elucidates the spidroin gene catalogue.</title>
        <authorList>
            <person name="Kono N."/>
            <person name="Nakamura H."/>
            <person name="Ohtoshi R."/>
            <person name="Moran D.A.P."/>
            <person name="Shinohara A."/>
            <person name="Yoshida Y."/>
            <person name="Fujiwara M."/>
            <person name="Mori M."/>
            <person name="Tomita M."/>
            <person name="Arakawa K."/>
        </authorList>
    </citation>
    <scope>NUCLEOTIDE SEQUENCE [LARGE SCALE GENOMIC DNA]</scope>
</reference>